<keyword evidence="4" id="KW-1185">Reference proteome</keyword>
<dbReference type="Proteomes" id="UP000054324">
    <property type="component" value="Unassembled WGS sequence"/>
</dbReference>
<feature type="compositionally biased region" description="Polar residues" evidence="1">
    <location>
        <begin position="173"/>
        <end position="183"/>
    </location>
</feature>
<organism evidence="3 4">
    <name type="scientific">Opisthorchis viverrini</name>
    <name type="common">Southeast Asian liver fluke</name>
    <dbReference type="NCBI Taxonomy" id="6198"/>
    <lineage>
        <taxon>Eukaryota</taxon>
        <taxon>Metazoa</taxon>
        <taxon>Spiralia</taxon>
        <taxon>Lophotrochozoa</taxon>
        <taxon>Platyhelminthes</taxon>
        <taxon>Trematoda</taxon>
        <taxon>Digenea</taxon>
        <taxon>Opisthorchiida</taxon>
        <taxon>Opisthorchiata</taxon>
        <taxon>Opisthorchiidae</taxon>
        <taxon>Opisthorchis</taxon>
    </lineage>
</organism>
<dbReference type="GeneID" id="20316744"/>
<keyword evidence="2" id="KW-0812">Transmembrane</keyword>
<dbReference type="CTD" id="20316744"/>
<feature type="region of interest" description="Disordered" evidence="1">
    <location>
        <begin position="150"/>
        <end position="183"/>
    </location>
</feature>
<proteinExistence type="predicted"/>
<keyword evidence="2" id="KW-0472">Membrane</keyword>
<feature type="compositionally biased region" description="Polar residues" evidence="1">
    <location>
        <begin position="150"/>
        <end position="161"/>
    </location>
</feature>
<feature type="region of interest" description="Disordered" evidence="1">
    <location>
        <begin position="87"/>
        <end position="114"/>
    </location>
</feature>
<keyword evidence="2" id="KW-1133">Transmembrane helix</keyword>
<sequence>MHRRLSRAALPSDWSLVEPITDEEVDRTIRLTGNSSPGLGKLTPKMPKYSLGLGEVTGTSGDPVVSDIDGEEKPMFLNLVTVDVAADDHENGRVDDDDDDDTDDDQVTRLSTGRARQKGLSSSVYFKCEVFFVLVVLVMHGWTTMTSRKFSSKTIGGQSRQAETRYQREQPAEQWTSEQVVAA</sequence>
<evidence type="ECO:0000256" key="2">
    <source>
        <dbReference type="SAM" id="Phobius"/>
    </source>
</evidence>
<gene>
    <name evidence="3" type="ORF">T265_02556</name>
</gene>
<protein>
    <submittedName>
        <fullName evidence="3">Uncharacterized protein</fullName>
    </submittedName>
</protein>
<feature type="compositionally biased region" description="Basic and acidic residues" evidence="1">
    <location>
        <begin position="162"/>
        <end position="171"/>
    </location>
</feature>
<dbReference type="RefSeq" id="XP_009165099.1">
    <property type="nucleotide sequence ID" value="XM_009166835.1"/>
</dbReference>
<name>A0A074ZVE3_OPIVI</name>
<evidence type="ECO:0000313" key="4">
    <source>
        <dbReference type="Proteomes" id="UP000054324"/>
    </source>
</evidence>
<dbReference type="KEGG" id="ovi:T265_02556"/>
<accession>A0A074ZVE3</accession>
<evidence type="ECO:0000313" key="3">
    <source>
        <dbReference type="EMBL" id="KER31101.1"/>
    </source>
</evidence>
<dbReference type="AlphaFoldDB" id="A0A074ZVE3"/>
<evidence type="ECO:0000256" key="1">
    <source>
        <dbReference type="SAM" id="MobiDB-lite"/>
    </source>
</evidence>
<dbReference type="EMBL" id="KL596650">
    <property type="protein sequence ID" value="KER31101.1"/>
    <property type="molecule type" value="Genomic_DNA"/>
</dbReference>
<feature type="compositionally biased region" description="Acidic residues" evidence="1">
    <location>
        <begin position="95"/>
        <end position="105"/>
    </location>
</feature>
<reference evidence="3 4" key="1">
    <citation type="submission" date="2013-11" db="EMBL/GenBank/DDBJ databases">
        <title>Opisthorchis viverrini - life in the bile duct.</title>
        <authorList>
            <person name="Young N.D."/>
            <person name="Nagarajan N."/>
            <person name="Lin S.J."/>
            <person name="Korhonen P.K."/>
            <person name="Jex A.R."/>
            <person name="Hall R.S."/>
            <person name="Safavi-Hemami H."/>
            <person name="Kaewkong W."/>
            <person name="Bertrand D."/>
            <person name="Gao S."/>
            <person name="Seet Q."/>
            <person name="Wongkham S."/>
            <person name="Teh B.T."/>
            <person name="Wongkham C."/>
            <person name="Intapan P.M."/>
            <person name="Maleewong W."/>
            <person name="Yang X."/>
            <person name="Hu M."/>
            <person name="Wang Z."/>
            <person name="Hofmann A."/>
            <person name="Sternberg P.W."/>
            <person name="Tan P."/>
            <person name="Wang J."/>
            <person name="Gasser R.B."/>
        </authorList>
    </citation>
    <scope>NUCLEOTIDE SEQUENCE [LARGE SCALE GENOMIC DNA]</scope>
</reference>
<feature type="transmembrane region" description="Helical" evidence="2">
    <location>
        <begin position="124"/>
        <end position="142"/>
    </location>
</feature>